<reference evidence="1 2" key="1">
    <citation type="submission" date="2024-04" db="EMBL/GenBank/DDBJ databases">
        <authorList>
            <person name="Waldvogel A.-M."/>
            <person name="Schoenle A."/>
        </authorList>
    </citation>
    <scope>NUCLEOTIDE SEQUENCE [LARGE SCALE GENOMIC DNA]</scope>
</reference>
<dbReference type="AlphaFoldDB" id="A0AAV2JZN0"/>
<evidence type="ECO:0000313" key="1">
    <source>
        <dbReference type="EMBL" id="CAL1583010.1"/>
    </source>
</evidence>
<dbReference type="Proteomes" id="UP001497482">
    <property type="component" value="Chromosome 15"/>
</dbReference>
<evidence type="ECO:0000313" key="2">
    <source>
        <dbReference type="Proteomes" id="UP001497482"/>
    </source>
</evidence>
<proteinExistence type="predicted"/>
<dbReference type="EMBL" id="OZ035837">
    <property type="protein sequence ID" value="CAL1583010.1"/>
    <property type="molecule type" value="Genomic_DNA"/>
</dbReference>
<protein>
    <submittedName>
        <fullName evidence="1">Uncharacterized protein</fullName>
    </submittedName>
</protein>
<accession>A0AAV2JZN0</accession>
<keyword evidence="2" id="KW-1185">Reference proteome</keyword>
<sequence length="104" mass="11275">MSVLQEGEPGTDEGESCCFSGTSGVLLRPVAFITSLISDRSRRSWVKRVAFYKRLLGPSVVMAATGTYLAIGRTPKGCDGGGRLFKKNQFSSSCSGWCLRCMRV</sequence>
<gene>
    <name evidence="1" type="ORF">KC01_LOCUS13526</name>
</gene>
<organism evidence="1 2">
    <name type="scientific">Knipowitschia caucasica</name>
    <name type="common">Caucasian dwarf goby</name>
    <name type="synonym">Pomatoschistus caucasicus</name>
    <dbReference type="NCBI Taxonomy" id="637954"/>
    <lineage>
        <taxon>Eukaryota</taxon>
        <taxon>Metazoa</taxon>
        <taxon>Chordata</taxon>
        <taxon>Craniata</taxon>
        <taxon>Vertebrata</taxon>
        <taxon>Euteleostomi</taxon>
        <taxon>Actinopterygii</taxon>
        <taxon>Neopterygii</taxon>
        <taxon>Teleostei</taxon>
        <taxon>Neoteleostei</taxon>
        <taxon>Acanthomorphata</taxon>
        <taxon>Gobiaria</taxon>
        <taxon>Gobiiformes</taxon>
        <taxon>Gobioidei</taxon>
        <taxon>Gobiidae</taxon>
        <taxon>Gobiinae</taxon>
        <taxon>Knipowitschia</taxon>
    </lineage>
</organism>
<name>A0AAV2JZN0_KNICA</name>